<evidence type="ECO:0000256" key="5">
    <source>
        <dbReference type="ARBA" id="ARBA00022989"/>
    </source>
</evidence>
<dbReference type="AlphaFoldDB" id="A0A7J7NGZ3"/>
<evidence type="ECO:0000256" key="3">
    <source>
        <dbReference type="ARBA" id="ARBA00022692"/>
    </source>
</evidence>
<evidence type="ECO:0000256" key="4">
    <source>
        <dbReference type="ARBA" id="ARBA00022824"/>
    </source>
</evidence>
<keyword evidence="6 7" id="KW-0472">Membrane</keyword>
<comment type="subunit">
    <text evidence="7">Component of the dolichol-phosphate mannose (DPM) synthase complex.</text>
</comment>
<comment type="caution">
    <text evidence="7">Lacks conserved residue(s) required for the propagation of feature annotation.</text>
</comment>
<dbReference type="EMBL" id="JACGCM010000805">
    <property type="protein sequence ID" value="KAF6166242.1"/>
    <property type="molecule type" value="Genomic_DNA"/>
</dbReference>
<evidence type="ECO:0000256" key="7">
    <source>
        <dbReference type="RuleBase" id="RU365085"/>
    </source>
</evidence>
<dbReference type="GO" id="GO:0006506">
    <property type="term" value="P:GPI anchor biosynthetic process"/>
    <property type="evidence" value="ECO:0007669"/>
    <property type="project" value="TreeGrafter"/>
</dbReference>
<comment type="subcellular location">
    <subcellularLocation>
        <location evidence="1 7">Endoplasmic reticulum membrane</location>
        <topology evidence="1 7">Multi-pass membrane protein</topology>
    </subcellularLocation>
</comment>
<evidence type="ECO:0000256" key="2">
    <source>
        <dbReference type="ARBA" id="ARBA00010430"/>
    </source>
</evidence>
<dbReference type="PANTHER" id="PTHR16433:SF0">
    <property type="entry name" value="DOLICHOL-PHOSPHATE MANNOSYLTRANSFERASE SUBUNIT 3"/>
    <property type="match status" value="1"/>
</dbReference>
<evidence type="ECO:0000313" key="8">
    <source>
        <dbReference type="EMBL" id="KAF6166242.1"/>
    </source>
</evidence>
<name>A0A7J7NGZ3_9MAGN</name>
<organism evidence="8 9">
    <name type="scientific">Kingdonia uniflora</name>
    <dbReference type="NCBI Taxonomy" id="39325"/>
    <lineage>
        <taxon>Eukaryota</taxon>
        <taxon>Viridiplantae</taxon>
        <taxon>Streptophyta</taxon>
        <taxon>Embryophyta</taxon>
        <taxon>Tracheophyta</taxon>
        <taxon>Spermatophyta</taxon>
        <taxon>Magnoliopsida</taxon>
        <taxon>Ranunculales</taxon>
        <taxon>Circaeasteraceae</taxon>
        <taxon>Kingdonia</taxon>
    </lineage>
</organism>
<dbReference type="PANTHER" id="PTHR16433">
    <property type="entry name" value="DOLICHOL-PHOSPHATE MANNOSYLTRANSFERASE SUBUNIT 3"/>
    <property type="match status" value="1"/>
</dbReference>
<comment type="caution">
    <text evidence="8">The sequence shown here is derived from an EMBL/GenBank/DDBJ whole genome shotgun (WGS) entry which is preliminary data.</text>
</comment>
<dbReference type="UniPathway" id="UPA00378"/>
<sequence>MKYVIKILSLLIAITAFWIALLEASVIPRSYTWLLPVYFVVLLGCYGLLMVGIGLMRFSTCPQEARLLQQDILEAKRGRRGQ</sequence>
<evidence type="ECO:0000256" key="1">
    <source>
        <dbReference type="ARBA" id="ARBA00004477"/>
    </source>
</evidence>
<dbReference type="GO" id="GO:0005789">
    <property type="term" value="C:endoplasmic reticulum membrane"/>
    <property type="evidence" value="ECO:0007669"/>
    <property type="project" value="UniProtKB-SubCell"/>
</dbReference>
<dbReference type="Pfam" id="PF08285">
    <property type="entry name" value="DPM3"/>
    <property type="match status" value="1"/>
</dbReference>
<dbReference type="GO" id="GO:0033185">
    <property type="term" value="C:dolichol-phosphate-mannose synthase complex"/>
    <property type="evidence" value="ECO:0007669"/>
    <property type="project" value="TreeGrafter"/>
</dbReference>
<feature type="transmembrane region" description="Helical" evidence="7">
    <location>
        <begin position="34"/>
        <end position="56"/>
    </location>
</feature>
<dbReference type="InterPro" id="IPR013174">
    <property type="entry name" value="DPM3"/>
</dbReference>
<dbReference type="Proteomes" id="UP000541444">
    <property type="component" value="Unassembled WGS sequence"/>
</dbReference>
<keyword evidence="9" id="KW-1185">Reference proteome</keyword>
<protein>
    <recommendedName>
        <fullName evidence="7">Dolichol-phosphate mannosyltransferase subunit 3</fullName>
    </recommendedName>
</protein>
<comment type="similarity">
    <text evidence="2 7">Belongs to the DPM3 family.</text>
</comment>
<keyword evidence="3 7" id="KW-0812">Transmembrane</keyword>
<gene>
    <name evidence="8" type="ORF">GIB67_031026</name>
</gene>
<evidence type="ECO:0000313" key="9">
    <source>
        <dbReference type="Proteomes" id="UP000541444"/>
    </source>
</evidence>
<keyword evidence="4 7" id="KW-0256">Endoplasmic reticulum</keyword>
<comment type="pathway">
    <text evidence="7">Protein modification; protein glycosylation.</text>
</comment>
<accession>A0A7J7NGZ3</accession>
<keyword evidence="5 7" id="KW-1133">Transmembrane helix</keyword>
<comment type="function">
    <text evidence="7">Stabilizer subunit of the dolichol-phosphate mannose (DPM) synthase complex; tethers catalytic subunit to the ER.</text>
</comment>
<evidence type="ECO:0000256" key="6">
    <source>
        <dbReference type="ARBA" id="ARBA00023136"/>
    </source>
</evidence>
<proteinExistence type="inferred from homology"/>
<dbReference type="OrthoDB" id="2014333at2759"/>
<reference evidence="8 9" key="1">
    <citation type="journal article" date="2020" name="IScience">
        <title>Genome Sequencing of the Endangered Kingdonia uniflora (Circaeasteraceae, Ranunculales) Reveals Potential Mechanisms of Evolutionary Specialization.</title>
        <authorList>
            <person name="Sun Y."/>
            <person name="Deng T."/>
            <person name="Zhang A."/>
            <person name="Moore M.J."/>
            <person name="Landis J.B."/>
            <person name="Lin N."/>
            <person name="Zhang H."/>
            <person name="Zhang X."/>
            <person name="Huang J."/>
            <person name="Zhang X."/>
            <person name="Sun H."/>
            <person name="Wang H."/>
        </authorList>
    </citation>
    <scope>NUCLEOTIDE SEQUENCE [LARGE SCALE GENOMIC DNA]</scope>
    <source>
        <strain evidence="8">TB1705</strain>
        <tissue evidence="8">Leaf</tissue>
    </source>
</reference>